<name>A0A2P5DPI8_PARAD</name>
<evidence type="ECO:0000313" key="2">
    <source>
        <dbReference type="EMBL" id="PON75201.1"/>
    </source>
</evidence>
<comment type="caution">
    <text evidence="2">The sequence shown here is derived from an EMBL/GenBank/DDBJ whole genome shotgun (WGS) entry which is preliminary data.</text>
</comment>
<dbReference type="AlphaFoldDB" id="A0A2P5DPI8"/>
<organism evidence="2 3">
    <name type="scientific">Parasponia andersonii</name>
    <name type="common">Sponia andersonii</name>
    <dbReference type="NCBI Taxonomy" id="3476"/>
    <lineage>
        <taxon>Eukaryota</taxon>
        <taxon>Viridiplantae</taxon>
        <taxon>Streptophyta</taxon>
        <taxon>Embryophyta</taxon>
        <taxon>Tracheophyta</taxon>
        <taxon>Spermatophyta</taxon>
        <taxon>Magnoliopsida</taxon>
        <taxon>eudicotyledons</taxon>
        <taxon>Gunneridae</taxon>
        <taxon>Pentapetalae</taxon>
        <taxon>rosids</taxon>
        <taxon>fabids</taxon>
        <taxon>Rosales</taxon>
        <taxon>Cannabaceae</taxon>
        <taxon>Parasponia</taxon>
    </lineage>
</organism>
<feature type="compositionally biased region" description="Basic and acidic residues" evidence="1">
    <location>
        <begin position="10"/>
        <end position="22"/>
    </location>
</feature>
<gene>
    <name evidence="2" type="ORF">PanWU01x14_045530</name>
</gene>
<accession>A0A2P5DPI8</accession>
<feature type="region of interest" description="Disordered" evidence="1">
    <location>
        <begin position="44"/>
        <end position="68"/>
    </location>
</feature>
<keyword evidence="3" id="KW-1185">Reference proteome</keyword>
<evidence type="ECO:0000313" key="3">
    <source>
        <dbReference type="Proteomes" id="UP000237105"/>
    </source>
</evidence>
<reference evidence="3" key="1">
    <citation type="submission" date="2016-06" db="EMBL/GenBank/DDBJ databases">
        <title>Parallel loss of symbiosis genes in relatives of nitrogen-fixing non-legume Parasponia.</title>
        <authorList>
            <person name="Van Velzen R."/>
            <person name="Holmer R."/>
            <person name="Bu F."/>
            <person name="Rutten L."/>
            <person name="Van Zeijl A."/>
            <person name="Liu W."/>
            <person name="Santuari L."/>
            <person name="Cao Q."/>
            <person name="Sharma T."/>
            <person name="Shen D."/>
            <person name="Roswanjaya Y."/>
            <person name="Wardhani T."/>
            <person name="Kalhor M.S."/>
            <person name="Jansen J."/>
            <person name="Van den Hoogen J."/>
            <person name="Gungor B."/>
            <person name="Hartog M."/>
            <person name="Hontelez J."/>
            <person name="Verver J."/>
            <person name="Yang W.-C."/>
            <person name="Schijlen E."/>
            <person name="Repin R."/>
            <person name="Schilthuizen M."/>
            <person name="Schranz E."/>
            <person name="Heidstra R."/>
            <person name="Miyata K."/>
            <person name="Fedorova E."/>
            <person name="Kohlen W."/>
            <person name="Bisseling T."/>
            <person name="Smit S."/>
            <person name="Geurts R."/>
        </authorList>
    </citation>
    <scope>NUCLEOTIDE SEQUENCE [LARGE SCALE GENOMIC DNA]</scope>
    <source>
        <strain evidence="3">cv. WU1-14</strain>
    </source>
</reference>
<sequence length="68" mass="7554">MQQPIARWHGGFEDLRQRHDGRSRGSTVVLITLEGSTMVEQSWRHSGTTAKACDLGSVGSDEDAWAQR</sequence>
<evidence type="ECO:0000256" key="1">
    <source>
        <dbReference type="SAM" id="MobiDB-lite"/>
    </source>
</evidence>
<protein>
    <submittedName>
        <fullName evidence="2">Uncharacterized protein</fullName>
    </submittedName>
</protein>
<proteinExistence type="predicted"/>
<feature type="region of interest" description="Disordered" evidence="1">
    <location>
        <begin position="1"/>
        <end position="22"/>
    </location>
</feature>
<dbReference type="Proteomes" id="UP000237105">
    <property type="component" value="Unassembled WGS sequence"/>
</dbReference>
<dbReference type="EMBL" id="JXTB01000025">
    <property type="protein sequence ID" value="PON75201.1"/>
    <property type="molecule type" value="Genomic_DNA"/>
</dbReference>